<accession>A0A6H1ZK94</accession>
<evidence type="ECO:0000313" key="2">
    <source>
        <dbReference type="EMBL" id="QJA47685.1"/>
    </source>
</evidence>
<evidence type="ECO:0000313" key="3">
    <source>
        <dbReference type="EMBL" id="QJH94583.1"/>
    </source>
</evidence>
<dbReference type="InterPro" id="IPR003356">
    <property type="entry name" value="DNA_methylase_A-5"/>
</dbReference>
<sequence>MKSNIAHNIKHRDKPNNEFYTPQELADKLVKLVPVKSTDIICDNAYGTGVFLKAFDEIDVIAKQSTKDFFNWKTKQHWFITNPPYSDLDKWLEHTCKYSIKGFAYLLGLHNLTPRRIEMCEKQGFKITQIHLCKVFKWFGISAFIVWEKKNKKVSLTYDRVVWR</sequence>
<proteinExistence type="predicted"/>
<dbReference type="EMBL" id="MT144053">
    <property type="protein sequence ID" value="QJA47685.1"/>
    <property type="molecule type" value="Genomic_DNA"/>
</dbReference>
<dbReference type="GO" id="GO:0008170">
    <property type="term" value="F:N-methyltransferase activity"/>
    <property type="evidence" value="ECO:0007669"/>
    <property type="project" value="InterPro"/>
</dbReference>
<dbReference type="SUPFAM" id="SSF53335">
    <property type="entry name" value="S-adenosyl-L-methionine-dependent methyltransferases"/>
    <property type="match status" value="1"/>
</dbReference>
<dbReference type="PRINTS" id="PR00507">
    <property type="entry name" value="N12N6MTFRASE"/>
</dbReference>
<dbReference type="Pfam" id="PF02384">
    <property type="entry name" value="N6_Mtase"/>
    <property type="match status" value="1"/>
</dbReference>
<protein>
    <submittedName>
        <fullName evidence="2">Putative methyltransferase</fullName>
    </submittedName>
</protein>
<dbReference type="Gene3D" id="3.40.50.150">
    <property type="entry name" value="Vaccinia Virus protein VP39"/>
    <property type="match status" value="1"/>
</dbReference>
<dbReference type="GO" id="GO:0032259">
    <property type="term" value="P:methylation"/>
    <property type="evidence" value="ECO:0007669"/>
    <property type="project" value="UniProtKB-KW"/>
</dbReference>
<dbReference type="AlphaFoldDB" id="A0A6H1ZK94"/>
<gene>
    <name evidence="2" type="ORF">TM448A00720_0014</name>
    <name evidence="3" type="ORF">TM448B00242_0057</name>
</gene>
<dbReference type="EMBL" id="MT144602">
    <property type="protein sequence ID" value="QJH94583.1"/>
    <property type="molecule type" value="Genomic_DNA"/>
</dbReference>
<feature type="domain" description="DNA methylase adenine-specific" evidence="1">
    <location>
        <begin position="10"/>
        <end position="56"/>
    </location>
</feature>
<organism evidence="2">
    <name type="scientific">viral metagenome</name>
    <dbReference type="NCBI Taxonomy" id="1070528"/>
    <lineage>
        <taxon>unclassified sequences</taxon>
        <taxon>metagenomes</taxon>
        <taxon>organismal metagenomes</taxon>
    </lineage>
</organism>
<keyword evidence="2" id="KW-0489">Methyltransferase</keyword>
<reference evidence="2" key="1">
    <citation type="submission" date="2020-03" db="EMBL/GenBank/DDBJ databases">
        <title>The deep terrestrial virosphere.</title>
        <authorList>
            <person name="Holmfeldt K."/>
            <person name="Nilsson E."/>
            <person name="Simone D."/>
            <person name="Lopez-Fernandez M."/>
            <person name="Wu X."/>
            <person name="de Brujin I."/>
            <person name="Lundin D."/>
            <person name="Andersson A."/>
            <person name="Bertilsson S."/>
            <person name="Dopson M."/>
        </authorList>
    </citation>
    <scope>NUCLEOTIDE SEQUENCE</scope>
    <source>
        <strain evidence="2">TM448A00720</strain>
        <strain evidence="3">TM448B00242</strain>
    </source>
</reference>
<dbReference type="InterPro" id="IPR029063">
    <property type="entry name" value="SAM-dependent_MTases_sf"/>
</dbReference>
<name>A0A6H1ZK94_9ZZZZ</name>
<keyword evidence="2" id="KW-0808">Transferase</keyword>
<evidence type="ECO:0000259" key="1">
    <source>
        <dbReference type="Pfam" id="PF02384"/>
    </source>
</evidence>
<dbReference type="GO" id="GO:0003677">
    <property type="term" value="F:DNA binding"/>
    <property type="evidence" value="ECO:0007669"/>
    <property type="project" value="InterPro"/>
</dbReference>